<evidence type="ECO:0000313" key="3">
    <source>
        <dbReference type="Proteomes" id="UP000271098"/>
    </source>
</evidence>
<gene>
    <name evidence="2" type="ORF">GPUH_LOCUS227</name>
</gene>
<accession>A0A183CUT6</accession>
<reference evidence="4" key="1">
    <citation type="submission" date="2016-06" db="UniProtKB">
        <authorList>
            <consortium name="WormBaseParasite"/>
        </authorList>
    </citation>
    <scope>IDENTIFICATION</scope>
</reference>
<proteinExistence type="predicted"/>
<keyword evidence="3" id="KW-1185">Reference proteome</keyword>
<reference evidence="2 3" key="2">
    <citation type="submission" date="2018-11" db="EMBL/GenBank/DDBJ databases">
        <authorList>
            <consortium name="Pathogen Informatics"/>
        </authorList>
    </citation>
    <scope>NUCLEOTIDE SEQUENCE [LARGE SCALE GENOMIC DNA]</scope>
</reference>
<feature type="compositionally biased region" description="Basic and acidic residues" evidence="1">
    <location>
        <begin position="69"/>
        <end position="93"/>
    </location>
</feature>
<evidence type="ECO:0000313" key="2">
    <source>
        <dbReference type="EMBL" id="VDK27648.1"/>
    </source>
</evidence>
<name>A0A183CUT6_9BILA</name>
<organism evidence="4">
    <name type="scientific">Gongylonema pulchrum</name>
    <dbReference type="NCBI Taxonomy" id="637853"/>
    <lineage>
        <taxon>Eukaryota</taxon>
        <taxon>Metazoa</taxon>
        <taxon>Ecdysozoa</taxon>
        <taxon>Nematoda</taxon>
        <taxon>Chromadorea</taxon>
        <taxon>Rhabditida</taxon>
        <taxon>Spirurina</taxon>
        <taxon>Spiruromorpha</taxon>
        <taxon>Spiruroidea</taxon>
        <taxon>Gongylonematidae</taxon>
        <taxon>Gongylonema</taxon>
    </lineage>
</organism>
<dbReference type="WBParaSite" id="GPUH_0000022601-mRNA-1">
    <property type="protein sequence ID" value="GPUH_0000022601-mRNA-1"/>
    <property type="gene ID" value="GPUH_0000022601"/>
</dbReference>
<feature type="compositionally biased region" description="Polar residues" evidence="1">
    <location>
        <begin position="9"/>
        <end position="26"/>
    </location>
</feature>
<protein>
    <submittedName>
        <fullName evidence="2 4">Uncharacterized protein</fullName>
    </submittedName>
</protein>
<feature type="region of interest" description="Disordered" evidence="1">
    <location>
        <begin position="1"/>
        <end position="28"/>
    </location>
</feature>
<feature type="region of interest" description="Disordered" evidence="1">
    <location>
        <begin position="69"/>
        <end position="100"/>
    </location>
</feature>
<dbReference type="EMBL" id="UYRT01000171">
    <property type="protein sequence ID" value="VDK27648.1"/>
    <property type="molecule type" value="Genomic_DNA"/>
</dbReference>
<dbReference type="AlphaFoldDB" id="A0A183CUT6"/>
<sequence length="100" mass="11391">MGGGKDQQRGSTAAGSIVTGNNTGRRQQPIHPYPNLYFCNLMTYNVYYFATCSRLTLALCSFVLEYKDDTSRRTELKKSKESTDRTRQNEVKKVPKSCIR</sequence>
<evidence type="ECO:0000256" key="1">
    <source>
        <dbReference type="SAM" id="MobiDB-lite"/>
    </source>
</evidence>
<evidence type="ECO:0000313" key="4">
    <source>
        <dbReference type="WBParaSite" id="GPUH_0000022601-mRNA-1"/>
    </source>
</evidence>
<dbReference type="Proteomes" id="UP000271098">
    <property type="component" value="Unassembled WGS sequence"/>
</dbReference>